<dbReference type="InterPro" id="IPR005152">
    <property type="entry name" value="Lipase_secreted"/>
</dbReference>
<gene>
    <name evidence="1" type="ORF">GCM10022231_02470</name>
</gene>
<proteinExistence type="predicted"/>
<dbReference type="Proteomes" id="UP001418444">
    <property type="component" value="Unassembled WGS sequence"/>
</dbReference>
<reference evidence="2" key="1">
    <citation type="journal article" date="2019" name="Int. J. Syst. Evol. Microbiol.">
        <title>The Global Catalogue of Microorganisms (GCM) 10K type strain sequencing project: providing services to taxonomists for standard genome sequencing and annotation.</title>
        <authorList>
            <consortium name="The Broad Institute Genomics Platform"/>
            <consortium name="The Broad Institute Genome Sequencing Center for Infectious Disease"/>
            <person name="Wu L."/>
            <person name="Ma J."/>
        </authorList>
    </citation>
    <scope>NUCLEOTIDE SEQUENCE [LARGE SCALE GENOMIC DNA]</scope>
    <source>
        <strain evidence="2">JCM 16923</strain>
    </source>
</reference>
<sequence>MSAGTGFWKRAQVLKFTGKIAVAVLAASGLTIGAGQAHGSPLLDPPRSSEILSEAPDIDGAVHAGTAKGTGQITEAATREEFRYGTGVRRGSDPEVGTMNVFTPADPSGRVLTYIPPTDSLYAGDAPSHQLDRRSLSEGDVERINAALADGVTVIVPDAYGDRSPQYAGEMNGVRIVNAVEAYRNSPGHAPVTEVTCYGFSGGGIDCARVAEYRHADGRVDLVIIDSGPTDLGGFLAEPGAQNGLGWSAFVGVERSMTADQRSVLYDNLRPSAVVFTKAVSALGDAVPVPGLVSTVMTYGGVLFPLPLGAAGKSGAIDNPEVHELMTDISPGTPDQPYSGTVVFRYNDTDVYVPPQVHSAPLAQRYRDQGSDVVVVTNHGAMTPGHEMLGSDELVDYLNGDIPADGVRTDSEPLTAEQRQEDAMMTALYDGIAAHGENLTRLSGPILDDLDRVVVAVDEGIDRLTGHRGPSTPGSRHR</sequence>
<organism evidence="1 2">
    <name type="scientific">Gordonia caeni</name>
    <dbReference type="NCBI Taxonomy" id="1007097"/>
    <lineage>
        <taxon>Bacteria</taxon>
        <taxon>Bacillati</taxon>
        <taxon>Actinomycetota</taxon>
        <taxon>Actinomycetes</taxon>
        <taxon>Mycobacteriales</taxon>
        <taxon>Gordoniaceae</taxon>
        <taxon>Gordonia</taxon>
    </lineage>
</organism>
<dbReference type="Gene3D" id="1.10.260.130">
    <property type="match status" value="1"/>
</dbReference>
<accession>A0ABP7NJM1</accession>
<dbReference type="RefSeq" id="WP_344779769.1">
    <property type="nucleotide sequence ID" value="NZ_BAAAZW010000001.1"/>
</dbReference>
<evidence type="ECO:0000313" key="1">
    <source>
        <dbReference type="EMBL" id="GAA3948692.1"/>
    </source>
</evidence>
<protein>
    <recommendedName>
        <fullName evidence="3">Alpha/beta hydrolase</fullName>
    </recommendedName>
</protein>
<dbReference type="Pfam" id="PF03583">
    <property type="entry name" value="LIP"/>
    <property type="match status" value="1"/>
</dbReference>
<evidence type="ECO:0008006" key="3">
    <source>
        <dbReference type="Google" id="ProtNLM"/>
    </source>
</evidence>
<dbReference type="InterPro" id="IPR029058">
    <property type="entry name" value="AB_hydrolase_fold"/>
</dbReference>
<dbReference type="Gene3D" id="3.40.50.1820">
    <property type="entry name" value="alpha/beta hydrolase"/>
    <property type="match status" value="1"/>
</dbReference>
<evidence type="ECO:0000313" key="2">
    <source>
        <dbReference type="Proteomes" id="UP001418444"/>
    </source>
</evidence>
<dbReference type="EMBL" id="BAAAZW010000001">
    <property type="protein sequence ID" value="GAA3948692.1"/>
    <property type="molecule type" value="Genomic_DNA"/>
</dbReference>
<keyword evidence="2" id="KW-1185">Reference proteome</keyword>
<dbReference type="SUPFAM" id="SSF53474">
    <property type="entry name" value="alpha/beta-Hydrolases"/>
    <property type="match status" value="1"/>
</dbReference>
<name>A0ABP7NJM1_9ACTN</name>
<comment type="caution">
    <text evidence="1">The sequence shown here is derived from an EMBL/GenBank/DDBJ whole genome shotgun (WGS) entry which is preliminary data.</text>
</comment>